<dbReference type="PROSITE" id="PS50890">
    <property type="entry name" value="PUA"/>
    <property type="match status" value="1"/>
</dbReference>
<dbReference type="CDD" id="cd21151">
    <property type="entry name" value="PUA_Nip7-like"/>
    <property type="match status" value="1"/>
</dbReference>
<evidence type="ECO:0000313" key="10">
    <source>
        <dbReference type="Proteomes" id="UP000663842"/>
    </source>
</evidence>
<feature type="domain" description="PUA" evidence="8">
    <location>
        <begin position="96"/>
        <end position="171"/>
    </location>
</feature>
<dbReference type="InterPro" id="IPR055359">
    <property type="entry name" value="Nip7_N_euk"/>
</dbReference>
<accession>A0A820EGM2</accession>
<keyword evidence="5" id="KW-0690">Ribosome biogenesis</keyword>
<feature type="non-terminal residue" evidence="9">
    <location>
        <position position="1"/>
    </location>
</feature>
<dbReference type="InterPro" id="IPR002478">
    <property type="entry name" value="PUA"/>
</dbReference>
<evidence type="ECO:0000256" key="5">
    <source>
        <dbReference type="ARBA" id="ARBA00022517"/>
    </source>
</evidence>
<evidence type="ECO:0000256" key="2">
    <source>
        <dbReference type="ARBA" id="ARBA00004604"/>
    </source>
</evidence>
<dbReference type="FunFam" id="3.10.450.220:FF:000001">
    <property type="entry name" value="60S ribosome subunit biogenesis protein NIP7 homolog"/>
    <property type="match status" value="1"/>
</dbReference>
<evidence type="ECO:0000259" key="8">
    <source>
        <dbReference type="SMART" id="SM00359"/>
    </source>
</evidence>
<sequence>NMRPLTDDETKILFEKLSKYIGDNIRMLLERPDGLYTFRLHRERVYYCSEAIIKYASNFPRKELLSFGTCFGRFTKTRKFRLHITALDFVAPYAKFKVWLKPNAEQQFLYGHNVVKTGLGRITENTPKYNGVIVYTMNDVPLGFGVAAKSTIECRAADPMALVVFHQADVGEFLRNEDALT</sequence>
<comment type="similarity">
    <text evidence="3">Belongs to the NIP7 family.</text>
</comment>
<dbReference type="InterPro" id="IPR015947">
    <property type="entry name" value="PUA-like_sf"/>
</dbReference>
<dbReference type="EMBL" id="CAJOBF010008111">
    <property type="protein sequence ID" value="CAF4248451.1"/>
    <property type="molecule type" value="Genomic_DNA"/>
</dbReference>
<dbReference type="GO" id="GO:0005730">
    <property type="term" value="C:nucleolus"/>
    <property type="evidence" value="ECO:0007669"/>
    <property type="project" value="UniProtKB-SubCell"/>
</dbReference>
<organism evidence="9 10">
    <name type="scientific">Rotaria magnacalcarata</name>
    <dbReference type="NCBI Taxonomy" id="392030"/>
    <lineage>
        <taxon>Eukaryota</taxon>
        <taxon>Metazoa</taxon>
        <taxon>Spiralia</taxon>
        <taxon>Gnathifera</taxon>
        <taxon>Rotifera</taxon>
        <taxon>Eurotatoria</taxon>
        <taxon>Bdelloidea</taxon>
        <taxon>Philodinida</taxon>
        <taxon>Philodinidae</taxon>
        <taxon>Rotaria</taxon>
    </lineage>
</organism>
<evidence type="ECO:0000256" key="1">
    <source>
        <dbReference type="ARBA" id="ARBA00004087"/>
    </source>
</evidence>
<dbReference type="GO" id="GO:0003723">
    <property type="term" value="F:RNA binding"/>
    <property type="evidence" value="ECO:0007669"/>
    <property type="project" value="UniProtKB-KW"/>
</dbReference>
<proteinExistence type="inferred from homology"/>
<dbReference type="Pfam" id="PF03657">
    <property type="entry name" value="UPF0113"/>
    <property type="match status" value="1"/>
</dbReference>
<protein>
    <recommendedName>
        <fullName evidence="4">60S ribosome subunit biogenesis protein NIP7 homolog</fullName>
    </recommendedName>
</protein>
<evidence type="ECO:0000256" key="3">
    <source>
        <dbReference type="ARBA" id="ARBA00009895"/>
    </source>
</evidence>
<dbReference type="InterPro" id="IPR036974">
    <property type="entry name" value="PUA_sf"/>
</dbReference>
<dbReference type="Gene3D" id="2.30.130.10">
    <property type="entry name" value="PUA domain"/>
    <property type="match status" value="1"/>
</dbReference>
<dbReference type="SUPFAM" id="SSF88697">
    <property type="entry name" value="PUA domain-like"/>
    <property type="match status" value="1"/>
</dbReference>
<comment type="subcellular location">
    <subcellularLocation>
        <location evidence="2">Nucleus</location>
        <location evidence="2">Nucleolus</location>
    </subcellularLocation>
</comment>
<keyword evidence="6" id="KW-0694">RNA-binding</keyword>
<dbReference type="PANTHER" id="PTHR23415">
    <property type="entry name" value="CYCLIN-DEPENDENT KINASES REGULATORY SUBUNIT/60S RIBOSOME SUBUNIT BIOGENESIS PROTEIN NIP7"/>
    <property type="match status" value="1"/>
</dbReference>
<gene>
    <name evidence="9" type="ORF">UXM345_LOCUS30586</name>
</gene>
<comment type="function">
    <text evidence="1">Required for proper 34S pre-rRNA processing and 60S ribosome subunit assembly.</text>
</comment>
<dbReference type="InterPro" id="IPR040598">
    <property type="entry name" value="NIP7_N"/>
</dbReference>
<dbReference type="CDD" id="cd21146">
    <property type="entry name" value="Nip7_N_euk"/>
    <property type="match status" value="1"/>
</dbReference>
<name>A0A820EGM2_9BILA</name>
<evidence type="ECO:0000313" key="9">
    <source>
        <dbReference type="EMBL" id="CAF4248451.1"/>
    </source>
</evidence>
<dbReference type="GO" id="GO:0042255">
    <property type="term" value="P:ribosome assembly"/>
    <property type="evidence" value="ECO:0007669"/>
    <property type="project" value="InterPro"/>
</dbReference>
<evidence type="ECO:0000256" key="7">
    <source>
        <dbReference type="ARBA" id="ARBA00023242"/>
    </source>
</evidence>
<dbReference type="PIRSF" id="PIRSF017190">
    <property type="entry name" value="Rbsml_synth_fac_NIP7"/>
    <property type="match status" value="1"/>
</dbReference>
<dbReference type="Gene3D" id="3.10.450.220">
    <property type="match status" value="1"/>
</dbReference>
<reference evidence="9" key="1">
    <citation type="submission" date="2021-02" db="EMBL/GenBank/DDBJ databases">
        <authorList>
            <person name="Nowell W R."/>
        </authorList>
    </citation>
    <scope>NUCLEOTIDE SEQUENCE</scope>
</reference>
<dbReference type="InterPro" id="IPR016686">
    <property type="entry name" value="Ribosomal_synth_fac_NIP7"/>
</dbReference>
<dbReference type="Proteomes" id="UP000663842">
    <property type="component" value="Unassembled WGS sequence"/>
</dbReference>
<evidence type="ECO:0000256" key="4">
    <source>
        <dbReference type="ARBA" id="ARBA00018162"/>
    </source>
</evidence>
<evidence type="ECO:0000256" key="6">
    <source>
        <dbReference type="ARBA" id="ARBA00022884"/>
    </source>
</evidence>
<dbReference type="AlphaFoldDB" id="A0A820EGM2"/>
<dbReference type="SMART" id="SM00359">
    <property type="entry name" value="PUA"/>
    <property type="match status" value="1"/>
</dbReference>
<dbReference type="Pfam" id="PF17833">
    <property type="entry name" value="pre-PUA_NIP7"/>
    <property type="match status" value="1"/>
</dbReference>
<dbReference type="SUPFAM" id="SSF88802">
    <property type="entry name" value="Pre-PUA domain"/>
    <property type="match status" value="1"/>
</dbReference>
<comment type="caution">
    <text evidence="9">The sequence shown here is derived from an EMBL/GenBank/DDBJ whole genome shotgun (WGS) entry which is preliminary data.</text>
</comment>
<dbReference type="FunFam" id="2.30.130.10:FF:000002">
    <property type="entry name" value="60S ribosome subunit biogenesis protein NIP7 homolog"/>
    <property type="match status" value="1"/>
</dbReference>
<dbReference type="InterPro" id="IPR005155">
    <property type="entry name" value="UPF0113_PUA"/>
</dbReference>
<keyword evidence="7" id="KW-0539">Nucleus</keyword>